<dbReference type="OrthoDB" id="9802426at2"/>
<evidence type="ECO:0000256" key="2">
    <source>
        <dbReference type="ARBA" id="ARBA00013332"/>
    </source>
</evidence>
<dbReference type="SMART" id="SM00862">
    <property type="entry name" value="Trans_reg_C"/>
    <property type="match status" value="1"/>
</dbReference>
<dbReference type="GO" id="GO:0000156">
    <property type="term" value="F:phosphorelay response regulator activity"/>
    <property type="evidence" value="ECO:0007669"/>
    <property type="project" value="InterPro"/>
</dbReference>
<dbReference type="Proteomes" id="UP000278542">
    <property type="component" value="Unassembled WGS sequence"/>
</dbReference>
<dbReference type="AlphaFoldDB" id="A0A495RIR8"/>
<keyword evidence="8" id="KW-0805">Transcription regulation</keyword>
<dbReference type="InterPro" id="IPR011879">
    <property type="entry name" value="Sig_transdc_resp-reg_PhoB"/>
</dbReference>
<dbReference type="Gene3D" id="6.10.250.690">
    <property type="match status" value="1"/>
</dbReference>
<evidence type="ECO:0000259" key="16">
    <source>
        <dbReference type="PROSITE" id="PS51755"/>
    </source>
</evidence>
<dbReference type="SUPFAM" id="SSF52172">
    <property type="entry name" value="CheY-like"/>
    <property type="match status" value="1"/>
</dbReference>
<evidence type="ECO:0000256" key="14">
    <source>
        <dbReference type="PROSITE-ProRule" id="PRU01091"/>
    </source>
</evidence>
<evidence type="ECO:0000259" key="15">
    <source>
        <dbReference type="PROSITE" id="PS50110"/>
    </source>
</evidence>
<evidence type="ECO:0000256" key="8">
    <source>
        <dbReference type="ARBA" id="ARBA00023015"/>
    </source>
</evidence>
<keyword evidence="5 13" id="KW-0597">Phosphoprotein</keyword>
<reference evidence="17 18" key="1">
    <citation type="submission" date="2018-10" db="EMBL/GenBank/DDBJ databases">
        <title>Genomic Encyclopedia of Type Strains, Phase IV (KMG-IV): sequencing the most valuable type-strain genomes for metagenomic binning, comparative biology and taxonomic classification.</title>
        <authorList>
            <person name="Goeker M."/>
        </authorList>
    </citation>
    <scope>NUCLEOTIDE SEQUENCE [LARGE SCALE GENOMIC DNA]</scope>
    <source>
        <strain evidence="17 18">DSM 22228</strain>
    </source>
</reference>
<dbReference type="GO" id="GO:0006817">
    <property type="term" value="P:phosphate ion transport"/>
    <property type="evidence" value="ECO:0007669"/>
    <property type="project" value="UniProtKB-KW"/>
</dbReference>
<evidence type="ECO:0000256" key="7">
    <source>
        <dbReference type="ARBA" id="ARBA00023012"/>
    </source>
</evidence>
<keyword evidence="10" id="KW-0010">Activator</keyword>
<evidence type="ECO:0000256" key="9">
    <source>
        <dbReference type="ARBA" id="ARBA00023125"/>
    </source>
</evidence>
<keyword evidence="9 14" id="KW-0238">DNA-binding</keyword>
<dbReference type="FunFam" id="1.10.10.10:FF:000011">
    <property type="entry name" value="Phosphate regulon transcriptional regulator PhoB"/>
    <property type="match status" value="1"/>
</dbReference>
<feature type="modified residue" description="4-aspartylphosphate" evidence="13">
    <location>
        <position position="53"/>
    </location>
</feature>
<dbReference type="FunFam" id="3.40.50.2300:FF:000001">
    <property type="entry name" value="DNA-binding response regulator PhoB"/>
    <property type="match status" value="1"/>
</dbReference>
<dbReference type="CDD" id="cd17618">
    <property type="entry name" value="REC_OmpR_PhoB"/>
    <property type="match status" value="1"/>
</dbReference>
<dbReference type="Gene3D" id="1.10.10.10">
    <property type="entry name" value="Winged helix-like DNA-binding domain superfamily/Winged helix DNA-binding domain"/>
    <property type="match status" value="1"/>
</dbReference>
<dbReference type="InterPro" id="IPR001867">
    <property type="entry name" value="OmpR/PhoB-type_DNA-bd"/>
</dbReference>
<dbReference type="GO" id="GO:0000976">
    <property type="term" value="F:transcription cis-regulatory region binding"/>
    <property type="evidence" value="ECO:0007669"/>
    <property type="project" value="TreeGrafter"/>
</dbReference>
<evidence type="ECO:0000256" key="13">
    <source>
        <dbReference type="PROSITE-ProRule" id="PRU00169"/>
    </source>
</evidence>
<name>A0A495RIR8_9GAMM</name>
<feature type="domain" description="OmpR/PhoB-type" evidence="16">
    <location>
        <begin position="128"/>
        <end position="226"/>
    </location>
</feature>
<dbReference type="SMART" id="SM00448">
    <property type="entry name" value="REC"/>
    <property type="match status" value="1"/>
</dbReference>
<evidence type="ECO:0000256" key="1">
    <source>
        <dbReference type="ARBA" id="ARBA00004496"/>
    </source>
</evidence>
<dbReference type="GO" id="GO:0006355">
    <property type="term" value="P:regulation of DNA-templated transcription"/>
    <property type="evidence" value="ECO:0007669"/>
    <property type="project" value="InterPro"/>
</dbReference>
<keyword evidence="4" id="KW-0963">Cytoplasm</keyword>
<evidence type="ECO:0000256" key="5">
    <source>
        <dbReference type="ARBA" id="ARBA00022553"/>
    </source>
</evidence>
<protein>
    <recommendedName>
        <fullName evidence="2">Phosphate regulon transcriptional regulatory protein PhoB</fullName>
    </recommendedName>
</protein>
<evidence type="ECO:0000313" key="18">
    <source>
        <dbReference type="Proteomes" id="UP000278542"/>
    </source>
</evidence>
<dbReference type="InterPro" id="IPR011006">
    <property type="entry name" value="CheY-like_superfamily"/>
</dbReference>
<comment type="function">
    <text evidence="12">This protein is a positive regulator for the phosphate regulon. Transcription of this operon is positively regulated by PhoB and PhoR when phosphate is limited.</text>
</comment>
<keyword evidence="3" id="KW-0813">Transport</keyword>
<dbReference type="PROSITE" id="PS51755">
    <property type="entry name" value="OMPR_PHOB"/>
    <property type="match status" value="1"/>
</dbReference>
<dbReference type="PANTHER" id="PTHR48111:SF40">
    <property type="entry name" value="PHOSPHATE REGULON TRANSCRIPTIONAL REGULATORY PROTEIN PHOB"/>
    <property type="match status" value="1"/>
</dbReference>
<dbReference type="CDD" id="cd00383">
    <property type="entry name" value="trans_reg_C"/>
    <property type="match status" value="1"/>
</dbReference>
<organism evidence="17 18">
    <name type="scientific">Orbus hercynius</name>
    <dbReference type="NCBI Taxonomy" id="593135"/>
    <lineage>
        <taxon>Bacteria</taxon>
        <taxon>Pseudomonadati</taxon>
        <taxon>Pseudomonadota</taxon>
        <taxon>Gammaproteobacteria</taxon>
        <taxon>Orbales</taxon>
        <taxon>Orbaceae</taxon>
        <taxon>Orbus</taxon>
    </lineage>
</organism>
<evidence type="ECO:0000256" key="6">
    <source>
        <dbReference type="ARBA" id="ARBA00022592"/>
    </source>
</evidence>
<accession>A0A495RIR8</accession>
<dbReference type="PROSITE" id="PS50110">
    <property type="entry name" value="RESPONSE_REGULATORY"/>
    <property type="match status" value="1"/>
</dbReference>
<dbReference type="Pfam" id="PF00486">
    <property type="entry name" value="Trans_reg_C"/>
    <property type="match status" value="1"/>
</dbReference>
<feature type="DNA-binding region" description="OmpR/PhoB-type" evidence="14">
    <location>
        <begin position="128"/>
        <end position="226"/>
    </location>
</feature>
<dbReference type="RefSeq" id="WP_121144283.1">
    <property type="nucleotide sequence ID" value="NZ_RBWY01000001.1"/>
</dbReference>
<dbReference type="Gene3D" id="3.40.50.2300">
    <property type="match status" value="1"/>
</dbReference>
<feature type="domain" description="Response regulatory" evidence="15">
    <location>
        <begin position="4"/>
        <end position="120"/>
    </location>
</feature>
<keyword evidence="6" id="KW-0592">Phosphate transport</keyword>
<dbReference type="InterPro" id="IPR039420">
    <property type="entry name" value="WalR-like"/>
</dbReference>
<gene>
    <name evidence="17" type="ORF">DES39_0611</name>
</gene>
<dbReference type="InterPro" id="IPR036388">
    <property type="entry name" value="WH-like_DNA-bd_sf"/>
</dbReference>
<dbReference type="GO" id="GO:0005829">
    <property type="term" value="C:cytosol"/>
    <property type="evidence" value="ECO:0007669"/>
    <property type="project" value="TreeGrafter"/>
</dbReference>
<keyword evidence="7" id="KW-0902">Two-component regulatory system</keyword>
<evidence type="ECO:0000313" key="17">
    <source>
        <dbReference type="EMBL" id="RKS87387.1"/>
    </source>
</evidence>
<evidence type="ECO:0000256" key="3">
    <source>
        <dbReference type="ARBA" id="ARBA00022448"/>
    </source>
</evidence>
<dbReference type="InterPro" id="IPR001789">
    <property type="entry name" value="Sig_transdc_resp-reg_receiver"/>
</dbReference>
<comment type="caution">
    <text evidence="17">The sequence shown here is derived from an EMBL/GenBank/DDBJ whole genome shotgun (WGS) entry which is preliminary data.</text>
</comment>
<evidence type="ECO:0000256" key="10">
    <source>
        <dbReference type="ARBA" id="ARBA00023159"/>
    </source>
</evidence>
<evidence type="ECO:0000256" key="11">
    <source>
        <dbReference type="ARBA" id="ARBA00023163"/>
    </source>
</evidence>
<dbReference type="InterPro" id="IPR016032">
    <property type="entry name" value="Sig_transdc_resp-reg_C-effctor"/>
</dbReference>
<evidence type="ECO:0000256" key="4">
    <source>
        <dbReference type="ARBA" id="ARBA00022490"/>
    </source>
</evidence>
<dbReference type="SUPFAM" id="SSF46894">
    <property type="entry name" value="C-terminal effector domain of the bipartite response regulators"/>
    <property type="match status" value="1"/>
</dbReference>
<dbReference type="PANTHER" id="PTHR48111">
    <property type="entry name" value="REGULATOR OF RPOS"/>
    <property type="match status" value="1"/>
</dbReference>
<dbReference type="Pfam" id="PF00072">
    <property type="entry name" value="Response_reg"/>
    <property type="match status" value="1"/>
</dbReference>
<proteinExistence type="predicted"/>
<dbReference type="NCBIfam" id="TIGR02154">
    <property type="entry name" value="PhoB"/>
    <property type="match status" value="1"/>
</dbReference>
<keyword evidence="18" id="KW-1185">Reference proteome</keyword>
<dbReference type="GO" id="GO:0032993">
    <property type="term" value="C:protein-DNA complex"/>
    <property type="evidence" value="ECO:0007669"/>
    <property type="project" value="TreeGrafter"/>
</dbReference>
<comment type="subcellular location">
    <subcellularLocation>
        <location evidence="1">Cytoplasm</location>
    </subcellularLocation>
</comment>
<sequence length="230" mass="26522">MTKTILIVEDDQSIRDMLKMLLEHHDYHVLEAKDYPDAIKLSQSAPFHLVLLDWMLPGGNGIQFIKHLKKHAITERIPVIMLTAKQQESDQILGFDSGADDYMTKPFSNKALLARIKALLRRSYPVGCDILEFGDLKLDTQSHSVIAEDHEIELGPTEYKLLLFFMTKPERVFTRDQLIDHVWGHDAYIDDRTIDVHIGRLRKQLELSAHDKFIQTVRGAGYRFSAKIQK</sequence>
<evidence type="ECO:0000256" key="12">
    <source>
        <dbReference type="ARBA" id="ARBA00024735"/>
    </source>
</evidence>
<keyword evidence="11" id="KW-0804">Transcription</keyword>
<dbReference type="EMBL" id="RBWY01000001">
    <property type="protein sequence ID" value="RKS87387.1"/>
    <property type="molecule type" value="Genomic_DNA"/>
</dbReference>